<dbReference type="PANTHER" id="PTHR34473:SF2">
    <property type="entry name" value="UPF0699 TRANSMEMBRANE PROTEIN YDBT"/>
    <property type="match status" value="1"/>
</dbReference>
<sequence length="515" mass="58344">MSETYYKLHPVSALINFVKGLKELIVPFLVVFGVNLFRDGGISAMFNQGWQGLIPVLIGSVVLVFVLIAGIIKWKRFVYWFEDGELRIEYGLFVKKKRYIPFDRIQSLNYTEGIFHRPLGLVKVKVETAGSGKVGQAEAELTAISREDADRIERKMEEAKRGVQREAAVESDLAAVEEPVVEEKKPTKTLYRMTMKELLVLATTSGGIGVVLSAAAVFLSQFSELIPYDAIYEEVMLFLRFGYLIVALTIFVALLIAWVISVILAIFANYQFTIQTDEDHIYLTRGLLEKKKVSVPFKRVQGIKISQNPLRELFGYATVTVESAGGSIGDKDEKIRLFPLAKKSTMLPVLQELFPDMDWEPAMAKAPKRSIHFYYRLDFLWMVPFVAAIGYYFYPYGLFALLIVPVIVLLGIWQHKTAGYALANRQLTMQFRGIGKHTFFMLKRRVQAIDVTQSYFQRRKGLASIQSTIKSGMMGATARIEHMEKDDASRILAWYEPSGQRAAQTEKSQPELFSG</sequence>
<feature type="domain" description="YdbS-like PH" evidence="2">
    <location>
        <begin position="270"/>
        <end position="328"/>
    </location>
</feature>
<feature type="domain" description="YdbS-like PH" evidence="2">
    <location>
        <begin position="74"/>
        <end position="155"/>
    </location>
</feature>
<keyword evidence="1" id="KW-1133">Transmembrane helix</keyword>
<dbReference type="Proteomes" id="UP000509222">
    <property type="component" value="Chromosome"/>
</dbReference>
<feature type="transmembrane region" description="Helical" evidence="1">
    <location>
        <begin position="50"/>
        <end position="72"/>
    </location>
</feature>
<keyword evidence="4" id="KW-1185">Reference proteome</keyword>
<accession>A0A7H8Q9Z5</accession>
<feature type="transmembrane region" description="Helical" evidence="1">
    <location>
        <begin position="198"/>
        <end position="221"/>
    </location>
</feature>
<organism evidence="3 4">
    <name type="scientific">Planococcus glaciei</name>
    <dbReference type="NCBI Taxonomy" id="459472"/>
    <lineage>
        <taxon>Bacteria</taxon>
        <taxon>Bacillati</taxon>
        <taxon>Bacillota</taxon>
        <taxon>Bacilli</taxon>
        <taxon>Bacillales</taxon>
        <taxon>Caryophanaceae</taxon>
        <taxon>Planococcus</taxon>
    </lineage>
</organism>
<dbReference type="PIRSF" id="PIRSF026631">
    <property type="entry name" value="UCP026631"/>
    <property type="match status" value="1"/>
</dbReference>
<dbReference type="RefSeq" id="WP_176294490.1">
    <property type="nucleotide sequence ID" value="NZ_CP051177.1"/>
</dbReference>
<reference evidence="3 4" key="1">
    <citation type="submission" date="2020-04" db="EMBL/GenBank/DDBJ databases">
        <authorList>
            <person name="Pajer P."/>
            <person name="Broz P."/>
        </authorList>
    </citation>
    <scope>NUCLEOTIDE SEQUENCE [LARGE SCALE GENOMIC DNA]</scope>
    <source>
        <strain evidence="4">NRL-ATB46093</strain>
    </source>
</reference>
<proteinExistence type="predicted"/>
<dbReference type="AlphaFoldDB" id="A0A7H8Q9Z5"/>
<feature type="domain" description="YdbS-like PH" evidence="2">
    <location>
        <begin position="416"/>
        <end position="495"/>
    </location>
</feature>
<gene>
    <name evidence="3" type="ORF">HF394_09795</name>
</gene>
<keyword evidence="1" id="KW-0812">Transmembrane</keyword>
<evidence type="ECO:0000313" key="4">
    <source>
        <dbReference type="Proteomes" id="UP000509222"/>
    </source>
</evidence>
<dbReference type="InterPro" id="IPR005182">
    <property type="entry name" value="YdbS-like_PH"/>
</dbReference>
<feature type="transmembrane region" description="Helical" evidence="1">
    <location>
        <begin position="373"/>
        <end position="393"/>
    </location>
</feature>
<protein>
    <submittedName>
        <fullName evidence="3">PH domain-containing protein</fullName>
    </submittedName>
</protein>
<feature type="transmembrane region" description="Helical" evidence="1">
    <location>
        <begin position="241"/>
        <end position="267"/>
    </location>
</feature>
<evidence type="ECO:0000256" key="1">
    <source>
        <dbReference type="SAM" id="Phobius"/>
    </source>
</evidence>
<dbReference type="InterPro" id="IPR014529">
    <property type="entry name" value="UCP026631"/>
</dbReference>
<keyword evidence="1" id="KW-0472">Membrane</keyword>
<evidence type="ECO:0000313" key="3">
    <source>
        <dbReference type="EMBL" id="QKX50856.1"/>
    </source>
</evidence>
<evidence type="ECO:0000259" key="2">
    <source>
        <dbReference type="Pfam" id="PF03703"/>
    </source>
</evidence>
<feature type="transmembrane region" description="Helical" evidence="1">
    <location>
        <begin position="21"/>
        <end position="38"/>
    </location>
</feature>
<dbReference type="Pfam" id="PF03703">
    <property type="entry name" value="bPH_2"/>
    <property type="match status" value="3"/>
</dbReference>
<dbReference type="EMBL" id="CP051177">
    <property type="protein sequence ID" value="QKX50856.1"/>
    <property type="molecule type" value="Genomic_DNA"/>
</dbReference>
<dbReference type="PANTHER" id="PTHR34473">
    <property type="entry name" value="UPF0699 TRANSMEMBRANE PROTEIN YDBS"/>
    <property type="match status" value="1"/>
</dbReference>
<reference evidence="4" key="2">
    <citation type="submission" date="2020-06" db="EMBL/GenBank/DDBJ databases">
        <title>Isolation of Planomicrobium glaciei.</title>
        <authorList>
            <person name="Malisova L."/>
            <person name="Safrankova R."/>
            <person name="Jakubu V."/>
            <person name="Spanelova P."/>
        </authorList>
    </citation>
    <scope>NUCLEOTIDE SEQUENCE [LARGE SCALE GENOMIC DNA]</scope>
    <source>
        <strain evidence="4">NRL-ATB46093</strain>
    </source>
</reference>
<name>A0A7H8Q9Z5_9BACL</name>
<feature type="transmembrane region" description="Helical" evidence="1">
    <location>
        <begin position="399"/>
        <end position="423"/>
    </location>
</feature>